<evidence type="ECO:0000313" key="3">
    <source>
        <dbReference type="Proteomes" id="UP000660611"/>
    </source>
</evidence>
<sequence>MKFKAPLITLGAGLVVAGVLYTLNVDLSNDVERNNAAANQTATAAAPAAPASTQPAADPPPSTAPASSAPAGDGSGNAAQQGTVTYAGSVDGGAASLAIVVNNGKAIAYVCDGKKVEAWLNGTMANGQIDLKGTAGSLTGTYGGGQVKGNVTAGTKSWGFTVKTAAPPSGLYRSAASLRGKLDASWVVLPDGKQVGVQRKNGEFSEAPPFDVNSRTATVDGTQVPIEAGNPNASSGY</sequence>
<gene>
    <name evidence="2" type="ORF">Dsi01nite_046580</name>
</gene>
<feature type="region of interest" description="Disordered" evidence="1">
    <location>
        <begin position="38"/>
        <end position="80"/>
    </location>
</feature>
<dbReference type="EMBL" id="BONQ01000073">
    <property type="protein sequence ID" value="GIG46617.1"/>
    <property type="molecule type" value="Genomic_DNA"/>
</dbReference>
<proteinExistence type="predicted"/>
<dbReference type="AlphaFoldDB" id="A0A919U999"/>
<feature type="compositionally biased region" description="Low complexity" evidence="1">
    <location>
        <begin position="64"/>
        <end position="79"/>
    </location>
</feature>
<accession>A0A919U999</accession>
<name>A0A919U999_9ACTN</name>
<organism evidence="2 3">
    <name type="scientific">Dactylosporangium siamense</name>
    <dbReference type="NCBI Taxonomy" id="685454"/>
    <lineage>
        <taxon>Bacteria</taxon>
        <taxon>Bacillati</taxon>
        <taxon>Actinomycetota</taxon>
        <taxon>Actinomycetes</taxon>
        <taxon>Micromonosporales</taxon>
        <taxon>Micromonosporaceae</taxon>
        <taxon>Dactylosporangium</taxon>
    </lineage>
</organism>
<protein>
    <submittedName>
        <fullName evidence="2">Uncharacterized protein</fullName>
    </submittedName>
</protein>
<evidence type="ECO:0000313" key="2">
    <source>
        <dbReference type="EMBL" id="GIG46617.1"/>
    </source>
</evidence>
<dbReference type="Proteomes" id="UP000660611">
    <property type="component" value="Unassembled WGS sequence"/>
</dbReference>
<evidence type="ECO:0000256" key="1">
    <source>
        <dbReference type="SAM" id="MobiDB-lite"/>
    </source>
</evidence>
<feature type="compositionally biased region" description="Low complexity" evidence="1">
    <location>
        <begin position="38"/>
        <end position="56"/>
    </location>
</feature>
<reference evidence="2" key="1">
    <citation type="submission" date="2021-01" db="EMBL/GenBank/DDBJ databases">
        <title>Whole genome shotgun sequence of Dactylosporangium siamense NBRC 106093.</title>
        <authorList>
            <person name="Komaki H."/>
            <person name="Tamura T."/>
        </authorList>
    </citation>
    <scope>NUCLEOTIDE SEQUENCE</scope>
    <source>
        <strain evidence="2">NBRC 106093</strain>
    </source>
</reference>
<comment type="caution">
    <text evidence="2">The sequence shown here is derived from an EMBL/GenBank/DDBJ whole genome shotgun (WGS) entry which is preliminary data.</text>
</comment>
<dbReference type="RefSeq" id="WP_203848385.1">
    <property type="nucleotide sequence ID" value="NZ_BAAAVW010000015.1"/>
</dbReference>
<keyword evidence="3" id="KW-1185">Reference proteome</keyword>